<keyword evidence="4" id="KW-0411">Iron-sulfur</keyword>
<dbReference type="InterPro" id="IPR045854">
    <property type="entry name" value="NO2/SO3_Rdtase_4Fe4S_sf"/>
</dbReference>
<evidence type="ECO:0000256" key="2">
    <source>
        <dbReference type="ARBA" id="ARBA00022723"/>
    </source>
</evidence>
<dbReference type="InterPro" id="IPR011806">
    <property type="entry name" value="DsrA"/>
</dbReference>
<dbReference type="Gene3D" id="6.10.140.1420">
    <property type="match status" value="1"/>
</dbReference>
<dbReference type="Gene3D" id="3.30.413.10">
    <property type="entry name" value="Sulfite Reductase Hemoprotein, domain 1"/>
    <property type="match status" value="2"/>
</dbReference>
<evidence type="ECO:0000256" key="1">
    <source>
        <dbReference type="ARBA" id="ARBA00022485"/>
    </source>
</evidence>
<dbReference type="GO" id="GO:0016002">
    <property type="term" value="F:sulfite reductase activity"/>
    <property type="evidence" value="ECO:0007669"/>
    <property type="project" value="TreeGrafter"/>
</dbReference>
<protein>
    <submittedName>
        <fullName evidence="6">Desulfoviridin alpha subunit</fullName>
    </submittedName>
</protein>
<dbReference type="PANTHER" id="PTHR11493:SF54">
    <property type="entry name" value="ANAEROBIC SULFITE REDUCTASE SUBUNIT C"/>
    <property type="match status" value="1"/>
</dbReference>
<dbReference type="AlphaFoldDB" id="B8PS63"/>
<dbReference type="SUPFAM" id="SSF55124">
    <property type="entry name" value="Nitrite/Sulfite reductase N-terminal domain-like"/>
    <property type="match status" value="1"/>
</dbReference>
<evidence type="ECO:0000256" key="4">
    <source>
        <dbReference type="ARBA" id="ARBA00023014"/>
    </source>
</evidence>
<dbReference type="InterPro" id="IPR045169">
    <property type="entry name" value="NO2/SO3_Rdtase_4Fe4S_prot"/>
</dbReference>
<keyword evidence="1" id="KW-0004">4Fe-4S</keyword>
<reference evidence="6" key="1">
    <citation type="submission" date="2007-08" db="EMBL/GenBank/DDBJ databases">
        <title>Desulfoviridin of Desulfovibrio vulgaris Miyazaki F.</title>
        <authorList>
            <person name="Kaur A.P."/>
            <person name="Gaertner W."/>
        </authorList>
    </citation>
    <scope>NUCLEOTIDE SEQUENCE</scope>
    <source>
        <strain evidence="6">Miyazaki F</strain>
    </source>
</reference>
<dbReference type="SUPFAM" id="SSF54862">
    <property type="entry name" value="4Fe-4S ferredoxins"/>
    <property type="match status" value="1"/>
</dbReference>
<dbReference type="InterPro" id="IPR036136">
    <property type="entry name" value="Nit/Sulf_reduc_fer-like_dom_sf"/>
</dbReference>
<dbReference type="GO" id="GO:0051539">
    <property type="term" value="F:4 iron, 4 sulfur cluster binding"/>
    <property type="evidence" value="ECO:0007669"/>
    <property type="project" value="UniProtKB-KW"/>
</dbReference>
<dbReference type="InterPro" id="IPR006067">
    <property type="entry name" value="NO2/SO3_Rdtase_4Fe4S_dom"/>
</dbReference>
<dbReference type="NCBIfam" id="TIGR02064">
    <property type="entry name" value="dsrA"/>
    <property type="match status" value="1"/>
</dbReference>
<dbReference type="Gene3D" id="3.30.70.20">
    <property type="match status" value="1"/>
</dbReference>
<dbReference type="Gene3D" id="3.30.70.2500">
    <property type="match status" value="1"/>
</dbReference>
<dbReference type="Pfam" id="PF01077">
    <property type="entry name" value="NIR_SIR"/>
    <property type="match status" value="1"/>
</dbReference>
<evidence type="ECO:0000313" key="6">
    <source>
        <dbReference type="EMBL" id="ABX51939.1"/>
    </source>
</evidence>
<dbReference type="GO" id="GO:0000103">
    <property type="term" value="P:sulfate assimilation"/>
    <property type="evidence" value="ECO:0007669"/>
    <property type="project" value="TreeGrafter"/>
</dbReference>
<evidence type="ECO:0000259" key="5">
    <source>
        <dbReference type="PROSITE" id="PS51379"/>
    </source>
</evidence>
<evidence type="ECO:0000256" key="3">
    <source>
        <dbReference type="ARBA" id="ARBA00023004"/>
    </source>
</evidence>
<accession>B8PS63</accession>
<dbReference type="PROSITE" id="PS51379">
    <property type="entry name" value="4FE4S_FER_2"/>
    <property type="match status" value="1"/>
</dbReference>
<dbReference type="GO" id="GO:0009337">
    <property type="term" value="C:sulfite reductase complex (NADPH)"/>
    <property type="evidence" value="ECO:0007669"/>
    <property type="project" value="TreeGrafter"/>
</dbReference>
<name>B8PS63_NITV9</name>
<organism evidence="6">
    <name type="scientific">Nitratidesulfovibrio vulgaris (strain DSM 19637 / Miyazaki F)</name>
    <name type="common">Desulfovibrio vulgaris</name>
    <dbReference type="NCBI Taxonomy" id="883"/>
    <lineage>
        <taxon>Bacteria</taxon>
        <taxon>Pseudomonadati</taxon>
        <taxon>Thermodesulfobacteriota</taxon>
        <taxon>Desulfovibrionia</taxon>
        <taxon>Desulfovibrionales</taxon>
        <taxon>Desulfovibrionaceae</taxon>
        <taxon>Nitratidesulfovibrio</taxon>
    </lineage>
</organism>
<dbReference type="PANTHER" id="PTHR11493">
    <property type="entry name" value="SULFITE REDUCTASE [NADPH] SUBUNIT BETA-RELATED"/>
    <property type="match status" value="1"/>
</dbReference>
<keyword evidence="2" id="KW-0479">Metal-binding</keyword>
<dbReference type="GO" id="GO:0046872">
    <property type="term" value="F:metal ion binding"/>
    <property type="evidence" value="ECO:0007669"/>
    <property type="project" value="UniProtKB-KW"/>
</dbReference>
<sequence length="479" mass="53332">MAKHATPKLDQLESGPWPSFVSDIKQEAAYRAANPKGLDYQIPVDCPEDLLGVLELSYNEGETHWKHGGIVGVFGYGGGVIGRYCDQPEQFPGVAHFHTVRVNQPAAKYYHTDYLRQLCDLWDLRGSGLTNMHGSTGDIVLLGTQTPQLEELFFELTHKMNTDLGGSGSNLRTPESCLGMSRCEYACYYTQACCYALTMEYQDELHRPAFPYKFKFKFDGCPNGCVASIARSDFSVIGTWKDDIKIDQAAVKAYVGGELKPNAGAHSGRDWGKFDIMAEVVERCPSKCISWNGSALSIKTSECVRCMHCINTMPRALRIGDERGASILVGAKAPVLDGAQMGSLLVPFVDASETMPRALRIGDERGASILVGAKAPVLDGAQMGSLLVPFVDASEPFDEIKGVVEKIWDWWMEEGKNRERLGETIKRLSFQKLLEVTEIDPVAQHVKEPRSNPYIFFKEEEVPGGWDRDITEYRKRHQR</sequence>
<dbReference type="GO" id="GO:0018551">
    <property type="term" value="F:dissimilatory sulfite reductase (NADH) activity"/>
    <property type="evidence" value="ECO:0007669"/>
    <property type="project" value="InterPro"/>
</dbReference>
<proteinExistence type="predicted"/>
<dbReference type="GO" id="GO:0050311">
    <property type="term" value="F:sulfite reductase (ferredoxin) activity"/>
    <property type="evidence" value="ECO:0007669"/>
    <property type="project" value="TreeGrafter"/>
</dbReference>
<dbReference type="SUPFAM" id="SSF56014">
    <property type="entry name" value="Nitrite and sulphite reductase 4Fe-4S domain-like"/>
    <property type="match status" value="2"/>
</dbReference>
<feature type="domain" description="4Fe-4S ferredoxin-type" evidence="5">
    <location>
        <begin position="294"/>
        <end position="322"/>
    </location>
</feature>
<dbReference type="GO" id="GO:0020037">
    <property type="term" value="F:heme binding"/>
    <property type="evidence" value="ECO:0007669"/>
    <property type="project" value="InterPro"/>
</dbReference>
<dbReference type="EMBL" id="EU127914">
    <property type="protein sequence ID" value="ABX51939.1"/>
    <property type="molecule type" value="Genomic_DNA"/>
</dbReference>
<dbReference type="InterPro" id="IPR017896">
    <property type="entry name" value="4Fe4S_Fe-S-bd"/>
</dbReference>
<keyword evidence="3" id="KW-0408">Iron</keyword>